<dbReference type="STRING" id="28134.SAMN05444288_1368"/>
<dbReference type="eggNOG" id="COG0308">
    <property type="taxonomic scope" value="Bacteria"/>
</dbReference>
<feature type="signal peptide" evidence="1">
    <location>
        <begin position="1"/>
        <end position="19"/>
    </location>
</feature>
<evidence type="ECO:0000313" key="3">
    <source>
        <dbReference type="EMBL" id="EFZ36812.1"/>
    </source>
</evidence>
<feature type="domain" description="Peptidase M1 membrane alanine aminopeptidase" evidence="2">
    <location>
        <begin position="358"/>
        <end position="480"/>
    </location>
</feature>
<name>E7RRC4_9BACT</name>
<keyword evidence="1" id="KW-0732">Signal</keyword>
<dbReference type="GO" id="GO:0008270">
    <property type="term" value="F:zinc ion binding"/>
    <property type="evidence" value="ECO:0007669"/>
    <property type="project" value="InterPro"/>
</dbReference>
<evidence type="ECO:0000256" key="1">
    <source>
        <dbReference type="SAM" id="SignalP"/>
    </source>
</evidence>
<dbReference type="InterPro" id="IPR027268">
    <property type="entry name" value="Peptidase_M4/M1_CTD_sf"/>
</dbReference>
<dbReference type="RefSeq" id="WP_004369894.1">
    <property type="nucleotide sequence ID" value="NZ_GL833119.1"/>
</dbReference>
<dbReference type="InterPro" id="IPR014782">
    <property type="entry name" value="Peptidase_M1_dom"/>
</dbReference>
<evidence type="ECO:0000313" key="4">
    <source>
        <dbReference type="Proteomes" id="UP000005580"/>
    </source>
</evidence>
<dbReference type="Gene3D" id="1.10.390.10">
    <property type="entry name" value="Neutral Protease Domain 2"/>
    <property type="match status" value="1"/>
</dbReference>
<feature type="chain" id="PRO_5003221644" evidence="1">
    <location>
        <begin position="20"/>
        <end position="504"/>
    </location>
</feature>
<reference evidence="3" key="1">
    <citation type="submission" date="2011-01" db="EMBL/GenBank/DDBJ databases">
        <authorList>
            <person name="Muzny D."/>
            <person name="Qin X."/>
            <person name="Buhay C."/>
            <person name="Dugan-Rocha S."/>
            <person name="Ding Y."/>
            <person name="Chen G."/>
            <person name="Hawes A."/>
            <person name="Holder M."/>
            <person name="Jhangiani S."/>
            <person name="Johnson A."/>
            <person name="Khan Z."/>
            <person name="Li Z."/>
            <person name="Liu W."/>
            <person name="Liu X."/>
            <person name="Perez L."/>
            <person name="Shen H."/>
            <person name="Wang Q."/>
            <person name="Watt J."/>
            <person name="Xi L."/>
            <person name="Xin Y."/>
            <person name="Zhou J."/>
            <person name="Deng J."/>
            <person name="Jiang H."/>
            <person name="Liu Y."/>
            <person name="Qu J."/>
            <person name="Song X.-Z."/>
            <person name="Zhang L."/>
            <person name="Villasana D."/>
            <person name="Johnson A."/>
            <person name="Liu J."/>
            <person name="Liyanage D."/>
            <person name="Lorensuhewa L."/>
            <person name="Robinson T."/>
            <person name="Song A."/>
            <person name="Song B.-B."/>
            <person name="Dinh H."/>
            <person name="Thornton R."/>
            <person name="Coyle M."/>
            <person name="Francisco L."/>
            <person name="Jackson L."/>
            <person name="Javaid M."/>
            <person name="Korchina V."/>
            <person name="Kovar C."/>
            <person name="Mata R."/>
            <person name="Mathew T."/>
            <person name="Ngo R."/>
            <person name="Nguyen L."/>
            <person name="Nguyen N."/>
            <person name="Okwuonu G."/>
            <person name="Ongeri F."/>
            <person name="Pham C."/>
            <person name="Simmons D."/>
            <person name="Wilczek-Boney K."/>
            <person name="Hale W."/>
            <person name="Jakkamsetti A."/>
            <person name="Pham P."/>
            <person name="Ruth R."/>
            <person name="San Lucas F."/>
            <person name="Warren J."/>
            <person name="Zhang J."/>
            <person name="Zhao Z."/>
            <person name="Zhou C."/>
            <person name="Zhu D."/>
            <person name="Lee S."/>
            <person name="Bess C."/>
            <person name="Blankenburg K."/>
            <person name="Forbes L."/>
            <person name="Fu Q."/>
            <person name="Gubbala S."/>
            <person name="Hirani K."/>
            <person name="Jayaseelan J.C."/>
            <person name="Lara F."/>
            <person name="Munidasa M."/>
            <person name="Palculict T."/>
            <person name="Patil S."/>
            <person name="Pu L.-L."/>
            <person name="Saada N."/>
            <person name="Tang L."/>
            <person name="Weissenberger G."/>
            <person name="Zhu Y."/>
            <person name="Hemphill L."/>
            <person name="Shang Y."/>
            <person name="Youmans B."/>
            <person name="Ayvaz T."/>
            <person name="Ross M."/>
            <person name="Santibanez J."/>
            <person name="Aqrawi P."/>
            <person name="Gross S."/>
            <person name="Joshi V."/>
            <person name="Fowler G."/>
            <person name="Nazareth L."/>
            <person name="Reid J."/>
            <person name="Worley K."/>
            <person name="Petrosino J."/>
            <person name="Highlander S."/>
            <person name="Gibbs R."/>
        </authorList>
    </citation>
    <scope>NUCLEOTIDE SEQUENCE [LARGE SCALE GENOMIC DNA]</scope>
    <source>
        <strain evidence="3">ATCC 33269</strain>
    </source>
</reference>
<dbReference type="GO" id="GO:0008237">
    <property type="term" value="F:metallopeptidase activity"/>
    <property type="evidence" value="ECO:0007669"/>
    <property type="project" value="InterPro"/>
</dbReference>
<dbReference type="Pfam" id="PF01433">
    <property type="entry name" value="Peptidase_M1"/>
    <property type="match status" value="1"/>
</dbReference>
<evidence type="ECO:0000259" key="2">
    <source>
        <dbReference type="Pfam" id="PF01433"/>
    </source>
</evidence>
<dbReference type="Proteomes" id="UP000005580">
    <property type="component" value="Unassembled WGS sequence"/>
</dbReference>
<proteinExistence type="predicted"/>
<sequence>MKKLLSLLFLCIISSGAVAQSEDSLYYAAQKSMWKGKKDCALNLLGTLVSKYGNEDTGLYASLMINPTFRSLHTDDRWGVLMDSLLIRKHSVEDNITQDCPQKPAAIRHDEPKASHYEIDLDIDVSRKLLSVKATVDVDFHGKRFMDFALWKYSNINYITYNRHTRARYVFDADSATTWIEQAGRLRVYAPERGVYRRISFAYTCNLDSLDSWMSACDTSWVQLGYYMAWYPLNTHSEHTTGNLRITIDKGYILTGSGIVTRHGNTWFMKQPWAGYDFTVAASPHLKRKIIENKDRTIEIDYTDFPETDADSVADCCNAAFDYYSRLFGAAPDSKLLKLIILNGYDGAFSRKNFITAYATSYNEWLHNLLGHEIGHFWWHSAPTDNWNDWLNESFAEFSKLCLIGHDYGDTVLKDYICSYRETTRKQCPIYNLDRNAEGSHAIFYQKGALILYDLWQQVGSKTFFLFMQSVADRHVSNNEQLIQQADLILGKQWSGWIMERLKQ</sequence>
<accession>E7RRC4</accession>
<dbReference type="AlphaFoldDB" id="E7RRC4"/>
<organism evidence="3 4">
    <name type="scientific">Hoylesella oralis ATCC 33269</name>
    <dbReference type="NCBI Taxonomy" id="873533"/>
    <lineage>
        <taxon>Bacteria</taxon>
        <taxon>Pseudomonadati</taxon>
        <taxon>Bacteroidota</taxon>
        <taxon>Bacteroidia</taxon>
        <taxon>Bacteroidales</taxon>
        <taxon>Prevotellaceae</taxon>
        <taxon>Hoylesella</taxon>
    </lineage>
</organism>
<dbReference type="SUPFAM" id="SSF55486">
    <property type="entry name" value="Metalloproteases ('zincins'), catalytic domain"/>
    <property type="match status" value="1"/>
</dbReference>
<keyword evidence="4" id="KW-1185">Reference proteome</keyword>
<dbReference type="EMBL" id="AEPE02000005">
    <property type="protein sequence ID" value="EFZ36812.1"/>
    <property type="molecule type" value="Genomic_DNA"/>
</dbReference>
<comment type="caution">
    <text evidence="3">The sequence shown here is derived from an EMBL/GenBank/DDBJ whole genome shotgun (WGS) entry which is preliminary data.</text>
</comment>
<dbReference type="HOGENOM" id="CLU_042033_0_0_10"/>
<gene>
    <name evidence="3" type="ORF">HMPREF0663_11725</name>
</gene>
<protein>
    <submittedName>
        <fullName evidence="3">Peptidase family M1</fullName>
    </submittedName>
</protein>